<keyword evidence="5 6" id="KW-0472">Membrane</keyword>
<evidence type="ECO:0000256" key="1">
    <source>
        <dbReference type="ARBA" id="ARBA00004141"/>
    </source>
</evidence>
<sequence>MVFAAVCYGLGMILNGILMFVAVFHVIAFDELKCSYKNPIEQCRSLNVLILPEYVIHAVFTVLFLLAGEFLTVLINLPLDAFHLMKYMNRPVMSGPGIYDPTIILNANILNQAVREGWVKMAFYLLGFFYYLYGLVSSLM</sequence>
<evidence type="ECO:0000313" key="8">
    <source>
        <dbReference type="RefSeq" id="XP_018496337.1"/>
    </source>
</evidence>
<dbReference type="RefSeq" id="XP_018496337.1">
    <property type="nucleotide sequence ID" value="XM_018640821.1"/>
</dbReference>
<keyword evidence="7" id="KW-1185">Reference proteome</keyword>
<name>A0AAJ7L786_9ACAR</name>
<dbReference type="Proteomes" id="UP000694867">
    <property type="component" value="Unplaced"/>
</dbReference>
<evidence type="ECO:0000256" key="6">
    <source>
        <dbReference type="SAM" id="Phobius"/>
    </source>
</evidence>
<reference evidence="8" key="1">
    <citation type="submission" date="2025-08" db="UniProtKB">
        <authorList>
            <consortium name="RefSeq"/>
        </authorList>
    </citation>
    <scope>IDENTIFICATION</scope>
</reference>
<protein>
    <submittedName>
        <fullName evidence="8">Protein cornichon homolog 1</fullName>
    </submittedName>
</protein>
<evidence type="ECO:0000256" key="2">
    <source>
        <dbReference type="ARBA" id="ARBA00010095"/>
    </source>
</evidence>
<keyword evidence="4 6" id="KW-1133">Transmembrane helix</keyword>
<dbReference type="InterPro" id="IPR003377">
    <property type="entry name" value="Cornichon"/>
</dbReference>
<dbReference type="GO" id="GO:0016020">
    <property type="term" value="C:membrane"/>
    <property type="evidence" value="ECO:0007669"/>
    <property type="project" value="UniProtKB-SubCell"/>
</dbReference>
<feature type="transmembrane region" description="Helical" evidence="6">
    <location>
        <begin position="7"/>
        <end position="29"/>
    </location>
</feature>
<proteinExistence type="inferred from homology"/>
<evidence type="ECO:0000256" key="5">
    <source>
        <dbReference type="ARBA" id="ARBA00023136"/>
    </source>
</evidence>
<dbReference type="KEGG" id="goe:100908989"/>
<dbReference type="PANTHER" id="PTHR12290">
    <property type="entry name" value="CORNICHON-RELATED"/>
    <property type="match status" value="1"/>
</dbReference>
<dbReference type="GO" id="GO:0016192">
    <property type="term" value="P:vesicle-mediated transport"/>
    <property type="evidence" value="ECO:0007669"/>
    <property type="project" value="InterPro"/>
</dbReference>
<organism evidence="7 8">
    <name type="scientific">Galendromus occidentalis</name>
    <name type="common">western predatory mite</name>
    <dbReference type="NCBI Taxonomy" id="34638"/>
    <lineage>
        <taxon>Eukaryota</taxon>
        <taxon>Metazoa</taxon>
        <taxon>Ecdysozoa</taxon>
        <taxon>Arthropoda</taxon>
        <taxon>Chelicerata</taxon>
        <taxon>Arachnida</taxon>
        <taxon>Acari</taxon>
        <taxon>Parasitiformes</taxon>
        <taxon>Mesostigmata</taxon>
        <taxon>Gamasina</taxon>
        <taxon>Phytoseioidea</taxon>
        <taxon>Phytoseiidae</taxon>
        <taxon>Typhlodrominae</taxon>
        <taxon>Galendromus</taxon>
    </lineage>
</organism>
<feature type="transmembrane region" description="Helical" evidence="6">
    <location>
        <begin position="54"/>
        <end position="79"/>
    </location>
</feature>
<keyword evidence="3 6" id="KW-0812">Transmembrane</keyword>
<dbReference type="AlphaFoldDB" id="A0AAJ7L786"/>
<feature type="transmembrane region" description="Helical" evidence="6">
    <location>
        <begin position="121"/>
        <end position="139"/>
    </location>
</feature>
<comment type="similarity">
    <text evidence="2">Belongs to the cornichon family.</text>
</comment>
<dbReference type="SMART" id="SM01398">
    <property type="entry name" value="Cornichon"/>
    <property type="match status" value="1"/>
</dbReference>
<gene>
    <name evidence="8" type="primary">LOC100908989</name>
</gene>
<dbReference type="GeneID" id="100908989"/>
<accession>A0AAJ7L786</accession>
<evidence type="ECO:0000256" key="3">
    <source>
        <dbReference type="ARBA" id="ARBA00022692"/>
    </source>
</evidence>
<evidence type="ECO:0000256" key="4">
    <source>
        <dbReference type="ARBA" id="ARBA00022989"/>
    </source>
</evidence>
<dbReference type="Pfam" id="PF03311">
    <property type="entry name" value="Cornichon"/>
    <property type="match status" value="1"/>
</dbReference>
<comment type="subcellular location">
    <subcellularLocation>
        <location evidence="1">Membrane</location>
        <topology evidence="1">Multi-pass membrane protein</topology>
    </subcellularLocation>
</comment>
<evidence type="ECO:0000313" key="7">
    <source>
        <dbReference type="Proteomes" id="UP000694867"/>
    </source>
</evidence>
<dbReference type="CTD" id="34967"/>